<name>A0A2P2E1E0_9LEPT</name>
<dbReference type="UniPathway" id="UPA00085"/>
<dbReference type="Gene3D" id="3.40.718.10">
    <property type="entry name" value="Isopropylmalate Dehydrogenase"/>
    <property type="match status" value="1"/>
</dbReference>
<evidence type="ECO:0000256" key="4">
    <source>
        <dbReference type="ARBA" id="ARBA00022679"/>
    </source>
</evidence>
<evidence type="ECO:0000313" key="12">
    <source>
        <dbReference type="Proteomes" id="UP000245133"/>
    </source>
</evidence>
<keyword evidence="4 10" id="KW-0808">Transferase</keyword>
<dbReference type="RefSeq" id="WP_108976666.1">
    <property type="nucleotide sequence ID" value="NZ_BFBB01000007.1"/>
</dbReference>
<keyword evidence="12" id="KW-1185">Reference proteome</keyword>
<comment type="caution">
    <text evidence="11">The sequence shown here is derived from an EMBL/GenBank/DDBJ whole genome shotgun (WGS) entry which is preliminary data.</text>
</comment>
<comment type="similarity">
    <text evidence="10">Belongs to the PlsX family.</text>
</comment>
<evidence type="ECO:0000256" key="6">
    <source>
        <dbReference type="ARBA" id="ARBA00023209"/>
    </source>
</evidence>
<dbReference type="EMBL" id="BFBB01000007">
    <property type="protein sequence ID" value="GBF50705.1"/>
    <property type="molecule type" value="Genomic_DNA"/>
</dbReference>
<evidence type="ECO:0000256" key="7">
    <source>
        <dbReference type="ARBA" id="ARBA00023264"/>
    </source>
</evidence>
<dbReference type="GO" id="GO:0008654">
    <property type="term" value="P:phospholipid biosynthetic process"/>
    <property type="evidence" value="ECO:0007669"/>
    <property type="project" value="UniProtKB-KW"/>
</dbReference>
<keyword evidence="11" id="KW-0012">Acyltransferase</keyword>
<evidence type="ECO:0000256" key="10">
    <source>
        <dbReference type="HAMAP-Rule" id="MF_00019"/>
    </source>
</evidence>
<comment type="function">
    <text evidence="10">Catalyzes the reversible formation of acyl-phosphate (acyl-PO(4)) from acyl-[acyl-carrier-protein] (acyl-ACP). This enzyme utilizes acyl-ACP as fatty acyl donor, but not acyl-CoA.</text>
</comment>
<keyword evidence="6 10" id="KW-0594">Phospholipid biosynthesis</keyword>
<evidence type="ECO:0000313" key="11">
    <source>
        <dbReference type="EMBL" id="GBF50705.1"/>
    </source>
</evidence>
<dbReference type="OrthoDB" id="9806408at2"/>
<evidence type="ECO:0000256" key="5">
    <source>
        <dbReference type="ARBA" id="ARBA00023098"/>
    </source>
</evidence>
<gene>
    <name evidence="10 11" type="primary">plsX</name>
    <name evidence="11" type="ORF">LPTSP4_22320</name>
</gene>
<evidence type="ECO:0000256" key="1">
    <source>
        <dbReference type="ARBA" id="ARBA00001232"/>
    </source>
</evidence>
<comment type="pathway">
    <text evidence="10">Lipid metabolism; phospholipid metabolism.</text>
</comment>
<dbReference type="InterPro" id="IPR003664">
    <property type="entry name" value="FA_synthesis"/>
</dbReference>
<dbReference type="GO" id="GO:0005737">
    <property type="term" value="C:cytoplasm"/>
    <property type="evidence" value="ECO:0007669"/>
    <property type="project" value="UniProtKB-SubCell"/>
</dbReference>
<dbReference type="EC" id="2.3.1.274" evidence="8 10"/>
<dbReference type="HAMAP" id="MF_00019">
    <property type="entry name" value="PlsX"/>
    <property type="match status" value="1"/>
</dbReference>
<keyword evidence="7 10" id="KW-1208">Phospholipid metabolism</keyword>
<comment type="catalytic activity">
    <reaction evidence="1 10">
        <text>a fatty acyl-[ACP] + phosphate = an acyl phosphate + holo-[ACP]</text>
        <dbReference type="Rhea" id="RHEA:42292"/>
        <dbReference type="Rhea" id="RHEA-COMP:9685"/>
        <dbReference type="Rhea" id="RHEA-COMP:14125"/>
        <dbReference type="ChEBI" id="CHEBI:43474"/>
        <dbReference type="ChEBI" id="CHEBI:59918"/>
        <dbReference type="ChEBI" id="CHEBI:64479"/>
        <dbReference type="ChEBI" id="CHEBI:138651"/>
        <dbReference type="EC" id="2.3.1.274"/>
    </reaction>
</comment>
<protein>
    <recommendedName>
        <fullName evidence="8 10">Phosphate acyltransferase</fullName>
        <ecNumber evidence="8 10">2.3.1.274</ecNumber>
    </recommendedName>
    <alternativeName>
        <fullName evidence="10">Acyl-ACP phosphotransacylase</fullName>
    </alternativeName>
    <alternativeName>
        <fullName evidence="10">Acyl-[acyl-carrier-protein]--phosphate acyltransferase</fullName>
    </alternativeName>
    <alternativeName>
        <fullName evidence="10">Phosphate-acyl-ACP acyltransferase</fullName>
    </alternativeName>
</protein>
<keyword evidence="2 10" id="KW-0963">Cytoplasm</keyword>
<dbReference type="InterPro" id="IPR012281">
    <property type="entry name" value="Phospholipid_synth_PlsX-like"/>
</dbReference>
<sequence>MWVAVDAMSGDYGPECIVEGAVLAVREYGLNVSIVGDEQELLDLLLKFEYDTEKIRVVHSSEIIGMNDSPSIAVRAMEDSSIVKAVRLVAEKECIGVFSPGNTGATMAAALLHLGRIPGVLRPPIAAPIPREEGLPVLLLDAGANVDCKPEYLAQFAVMGEIYSREVIGIKQPKVGILSNGEEDKKGNATSLKAFEILKRIPFNFIGNVEGRDLYGGGREVDVVVCDGYTGNIVLKATEGLAKSIFNVLKHSIRQSSLAQTGALLLKSTFNAVKKRLDYAEYGGALLLGVEGICMIGHGSSNAQAVKNAVRLISECAKHKINEQIGKKMAEFRSIMGDGIS</sequence>
<keyword evidence="3 10" id="KW-0444">Lipid biosynthesis</keyword>
<evidence type="ECO:0000256" key="3">
    <source>
        <dbReference type="ARBA" id="ARBA00022516"/>
    </source>
</evidence>
<evidence type="ECO:0000256" key="2">
    <source>
        <dbReference type="ARBA" id="ARBA00022490"/>
    </source>
</evidence>
<comment type="subunit">
    <text evidence="9 10">Homodimer. Probably interacts with PlsY.</text>
</comment>
<proteinExistence type="inferred from homology"/>
<dbReference type="PANTHER" id="PTHR30100">
    <property type="entry name" value="FATTY ACID/PHOSPHOLIPID SYNTHESIS PROTEIN PLSX"/>
    <property type="match status" value="1"/>
</dbReference>
<organism evidence="11 12">
    <name type="scientific">Leptospira ryugenii</name>
    <dbReference type="NCBI Taxonomy" id="1917863"/>
    <lineage>
        <taxon>Bacteria</taxon>
        <taxon>Pseudomonadati</taxon>
        <taxon>Spirochaetota</taxon>
        <taxon>Spirochaetia</taxon>
        <taxon>Leptospirales</taxon>
        <taxon>Leptospiraceae</taxon>
        <taxon>Leptospira</taxon>
    </lineage>
</organism>
<dbReference type="PIRSF" id="PIRSF002465">
    <property type="entry name" value="Phsphlp_syn_PlsX"/>
    <property type="match status" value="1"/>
</dbReference>
<dbReference type="AlphaFoldDB" id="A0A2P2E1E0"/>
<evidence type="ECO:0000256" key="9">
    <source>
        <dbReference type="ARBA" id="ARBA00046608"/>
    </source>
</evidence>
<reference evidence="11 12" key="1">
    <citation type="submission" date="2018-02" db="EMBL/GenBank/DDBJ databases">
        <title>Novel Leptospira species isolated from soil and water in Japan.</title>
        <authorList>
            <person name="Nakao R."/>
            <person name="Masuzawa T."/>
        </authorList>
    </citation>
    <scope>NUCLEOTIDE SEQUENCE [LARGE SCALE GENOMIC DNA]</scope>
    <source>
        <strain evidence="11 12">YH101</strain>
    </source>
</reference>
<dbReference type="GO" id="GO:0043811">
    <property type="term" value="F:phosphate:acyl-[acyl carrier protein] acyltransferase activity"/>
    <property type="evidence" value="ECO:0007669"/>
    <property type="project" value="UniProtKB-UniRule"/>
</dbReference>
<keyword evidence="5 10" id="KW-0443">Lipid metabolism</keyword>
<dbReference type="SUPFAM" id="SSF53659">
    <property type="entry name" value="Isocitrate/Isopropylmalate dehydrogenase-like"/>
    <property type="match status" value="1"/>
</dbReference>
<dbReference type="Pfam" id="PF02504">
    <property type="entry name" value="FA_synthesis"/>
    <property type="match status" value="1"/>
</dbReference>
<evidence type="ECO:0000256" key="8">
    <source>
        <dbReference type="ARBA" id="ARBA00024069"/>
    </source>
</evidence>
<dbReference type="NCBIfam" id="TIGR00182">
    <property type="entry name" value="plsX"/>
    <property type="match status" value="1"/>
</dbReference>
<comment type="subcellular location">
    <subcellularLocation>
        <location evidence="10">Cytoplasm</location>
    </subcellularLocation>
    <text evidence="10">Associated with the membrane possibly through PlsY.</text>
</comment>
<accession>A0A2P2E1E0</accession>
<dbReference type="GO" id="GO:0006633">
    <property type="term" value="P:fatty acid biosynthetic process"/>
    <property type="evidence" value="ECO:0007669"/>
    <property type="project" value="UniProtKB-UniRule"/>
</dbReference>
<dbReference type="Proteomes" id="UP000245133">
    <property type="component" value="Unassembled WGS sequence"/>
</dbReference>
<dbReference type="PANTHER" id="PTHR30100:SF1">
    <property type="entry name" value="PHOSPHATE ACYLTRANSFERASE"/>
    <property type="match status" value="1"/>
</dbReference>